<evidence type="ECO:0000313" key="3">
    <source>
        <dbReference type="Proteomes" id="UP000619293"/>
    </source>
</evidence>
<protein>
    <recommendedName>
        <fullName evidence="4">Homeodomain-like domain-containing protein</fullName>
    </recommendedName>
</protein>
<keyword evidence="3" id="KW-1185">Reference proteome</keyword>
<proteinExistence type="predicted"/>
<comment type="caution">
    <text evidence="2">The sequence shown here is derived from an EMBL/GenBank/DDBJ whole genome shotgun (WGS) entry which is preliminary data.</text>
</comment>
<dbReference type="AlphaFoldDB" id="A0A8J3JY89"/>
<evidence type="ECO:0008006" key="4">
    <source>
        <dbReference type="Google" id="ProtNLM"/>
    </source>
</evidence>
<sequence length="242" mass="26521">MSGLGDRLVNMMRGREIRQPPMTFREKAEELRRTAGVTNGAKIAGVDRRTFQRWFEKWNAGKNPKPRKHSLDKLDFGVRRAWVATAPADGAVVLNVKDRNDTARAVRTITAKQLKLSPGTMTRVADVYVATGDAEAAAAAFLAGVQDRFYRRWLTPPRSDRDAAAWDRSGGTGAASAGAGAEAGHVPSPRHAEGEDEFEEEDLDELAGPEVPETAYDEFMDAIYDESVAEIPDEEVYGGDVQ</sequence>
<evidence type="ECO:0000313" key="2">
    <source>
        <dbReference type="EMBL" id="GIF90674.1"/>
    </source>
</evidence>
<gene>
    <name evidence="2" type="ORF">Cch02nite_41180</name>
</gene>
<accession>A0A8J3JY89</accession>
<dbReference type="RefSeq" id="WP_191843102.1">
    <property type="nucleotide sequence ID" value="NZ_BAAALB010000031.1"/>
</dbReference>
<feature type="compositionally biased region" description="Acidic residues" evidence="1">
    <location>
        <begin position="194"/>
        <end position="207"/>
    </location>
</feature>
<evidence type="ECO:0000256" key="1">
    <source>
        <dbReference type="SAM" id="MobiDB-lite"/>
    </source>
</evidence>
<name>A0A8J3JY89_9ACTN</name>
<dbReference type="Proteomes" id="UP000619293">
    <property type="component" value="Unassembled WGS sequence"/>
</dbReference>
<organism evidence="2 3">
    <name type="scientific">Catellatospora chokoriensis</name>
    <dbReference type="NCBI Taxonomy" id="310353"/>
    <lineage>
        <taxon>Bacteria</taxon>
        <taxon>Bacillati</taxon>
        <taxon>Actinomycetota</taxon>
        <taxon>Actinomycetes</taxon>
        <taxon>Micromonosporales</taxon>
        <taxon>Micromonosporaceae</taxon>
        <taxon>Catellatospora</taxon>
    </lineage>
</organism>
<feature type="compositionally biased region" description="Low complexity" evidence="1">
    <location>
        <begin position="174"/>
        <end position="184"/>
    </location>
</feature>
<feature type="region of interest" description="Disordered" evidence="1">
    <location>
        <begin position="160"/>
        <end position="216"/>
    </location>
</feature>
<dbReference type="EMBL" id="BONG01000025">
    <property type="protein sequence ID" value="GIF90674.1"/>
    <property type="molecule type" value="Genomic_DNA"/>
</dbReference>
<reference evidence="2 3" key="1">
    <citation type="submission" date="2021-01" db="EMBL/GenBank/DDBJ databases">
        <title>Whole genome shotgun sequence of Catellatospora chokoriensis NBRC 107358.</title>
        <authorList>
            <person name="Komaki H."/>
            <person name="Tamura T."/>
        </authorList>
    </citation>
    <scope>NUCLEOTIDE SEQUENCE [LARGE SCALE GENOMIC DNA]</scope>
    <source>
        <strain evidence="2 3">NBRC 107358</strain>
    </source>
</reference>